<evidence type="ECO:0008006" key="4">
    <source>
        <dbReference type="Google" id="ProtNLM"/>
    </source>
</evidence>
<name>A0AAD6J3K3_DREDA</name>
<comment type="caution">
    <text evidence="2">The sequence shown here is derived from an EMBL/GenBank/DDBJ whole genome shotgun (WGS) entry which is preliminary data.</text>
</comment>
<gene>
    <name evidence="2" type="ORF">Dda_1497</name>
</gene>
<evidence type="ECO:0000313" key="2">
    <source>
        <dbReference type="EMBL" id="KAJ6262939.1"/>
    </source>
</evidence>
<sequence length="469" mass="51971">MSSLKFQIPSCRNGFHLVDQSITFTTYDGIPDGQDALIALSLSTTPDGPHAKDIRKLAVSWLEVWNKSLAVDHASPVESAANTDTTNGDANSTPTEADRVAIPSSKHMLEQLLQHGKQQPRTYQRHVFLSTLYNECPSVEGRNNLAFEILLTVIPPTPTGEECKITTVEELLSRAVYTESSAARAFQRLSQLADYIVICLIQPFRKYASATPCAPTLEPFKHDPKSPLDEATQERRHNLQEKVCQRDELRCAVTGVLPYNVEHLFTTAQIEKQALEFEPVQCAYIIPPTNQLPVSSASTSFRTVKEKMKFRALLTFLHPSLSRILHSHKLDGPTNALLLSHSAAFRFANLHIWLTPTHPDTTTSLDDNVNDNDTPATTNYKIQALRRSRLPRPLPPNDTITFTHGGEIPPPSRNLLQLHRALAIATSTSAAGEFLDAVAEDVENISLAAVGERTAECIYYMLLAATDFL</sequence>
<organism evidence="2 3">
    <name type="scientific">Drechslerella dactyloides</name>
    <name type="common">Nematode-trapping fungus</name>
    <name type="synonym">Arthrobotrys dactyloides</name>
    <dbReference type="NCBI Taxonomy" id="74499"/>
    <lineage>
        <taxon>Eukaryota</taxon>
        <taxon>Fungi</taxon>
        <taxon>Dikarya</taxon>
        <taxon>Ascomycota</taxon>
        <taxon>Pezizomycotina</taxon>
        <taxon>Orbiliomycetes</taxon>
        <taxon>Orbiliales</taxon>
        <taxon>Orbiliaceae</taxon>
        <taxon>Drechslerella</taxon>
    </lineage>
</organism>
<accession>A0AAD6J3K3</accession>
<reference evidence="2" key="1">
    <citation type="submission" date="2023-01" db="EMBL/GenBank/DDBJ databases">
        <title>The chitinases involved in constricting ring structure development in the nematode-trapping fungus Drechslerella dactyloides.</title>
        <authorList>
            <person name="Wang R."/>
            <person name="Zhang L."/>
            <person name="Tang P."/>
            <person name="Li S."/>
            <person name="Liang L."/>
        </authorList>
    </citation>
    <scope>NUCLEOTIDE SEQUENCE</scope>
    <source>
        <strain evidence="2">YMF1.00031</strain>
    </source>
</reference>
<protein>
    <recommendedName>
        <fullName evidence="4">HNH nuclease domain-containing protein</fullName>
    </recommendedName>
</protein>
<dbReference type="Proteomes" id="UP001221413">
    <property type="component" value="Unassembled WGS sequence"/>
</dbReference>
<evidence type="ECO:0000256" key="1">
    <source>
        <dbReference type="SAM" id="MobiDB-lite"/>
    </source>
</evidence>
<dbReference type="EMBL" id="JAQGDS010000002">
    <property type="protein sequence ID" value="KAJ6262939.1"/>
    <property type="molecule type" value="Genomic_DNA"/>
</dbReference>
<evidence type="ECO:0000313" key="3">
    <source>
        <dbReference type="Proteomes" id="UP001221413"/>
    </source>
</evidence>
<keyword evidence="3" id="KW-1185">Reference proteome</keyword>
<proteinExistence type="predicted"/>
<feature type="region of interest" description="Disordered" evidence="1">
    <location>
        <begin position="76"/>
        <end position="96"/>
    </location>
</feature>
<dbReference type="AlphaFoldDB" id="A0AAD6J3K3"/>
<feature type="compositionally biased region" description="Polar residues" evidence="1">
    <location>
        <begin position="80"/>
        <end position="95"/>
    </location>
</feature>